<protein>
    <submittedName>
        <fullName evidence="5">GPP34 family phosphoprotein</fullName>
    </submittedName>
</protein>
<accession>A0ABT6PUI2</accession>
<keyword evidence="6" id="KW-1185">Reference proteome</keyword>
<evidence type="ECO:0000313" key="6">
    <source>
        <dbReference type="Proteomes" id="UP001237595"/>
    </source>
</evidence>
<dbReference type="EMBL" id="JASAOF010000016">
    <property type="protein sequence ID" value="MDI2031298.1"/>
    <property type="molecule type" value="Genomic_DNA"/>
</dbReference>
<dbReference type="Proteomes" id="UP001237595">
    <property type="component" value="Unassembled WGS sequence"/>
</dbReference>
<keyword evidence="2" id="KW-0333">Golgi apparatus</keyword>
<dbReference type="InterPro" id="IPR038261">
    <property type="entry name" value="GPP34-like_sf"/>
</dbReference>
<dbReference type="Gene3D" id="1.10.3630.10">
    <property type="entry name" value="yeast vps74-n-term truncation variant domain like"/>
    <property type="match status" value="1"/>
</dbReference>
<keyword evidence="3" id="KW-0446">Lipid-binding</keyword>
<proteinExistence type="predicted"/>
<keyword evidence="4" id="KW-0472">Membrane</keyword>
<evidence type="ECO:0000256" key="3">
    <source>
        <dbReference type="ARBA" id="ARBA00023121"/>
    </source>
</evidence>
<name>A0ABT6PUI2_9PSEU</name>
<evidence type="ECO:0000256" key="2">
    <source>
        <dbReference type="ARBA" id="ARBA00023034"/>
    </source>
</evidence>
<sequence>MTHLSLPEEFVLLLHKPRGSYYATADHTGAAELGELVLTERFALTDKKLTVLDPAPTGTAWIDESVDFVQRKAGPKGRPLAATTFIQSRRKARERHAEALVERGLMRRERRKALFIPYDHFTPDPGTRDALAARIRAAARNEVQLDERLAMLAALVQATGLQTHLGLDKAERKRLKEISKGEELGGAVRDVIAQTTAVLTAVTVAGGAAASGS</sequence>
<comment type="caution">
    <text evidence="5">The sequence shown here is derived from an EMBL/GenBank/DDBJ whole genome shotgun (WGS) entry which is preliminary data.</text>
</comment>
<dbReference type="RefSeq" id="WP_281457573.1">
    <property type="nucleotide sequence ID" value="NZ_JASAOF010000016.1"/>
</dbReference>
<dbReference type="InterPro" id="IPR008628">
    <property type="entry name" value="GPP34-like"/>
</dbReference>
<organism evidence="5 6">
    <name type="scientific">Saccharopolyspora ipomoeae</name>
    <dbReference type="NCBI Taxonomy" id="3042027"/>
    <lineage>
        <taxon>Bacteria</taxon>
        <taxon>Bacillati</taxon>
        <taxon>Actinomycetota</taxon>
        <taxon>Actinomycetes</taxon>
        <taxon>Pseudonocardiales</taxon>
        <taxon>Pseudonocardiaceae</taxon>
        <taxon>Saccharopolyspora</taxon>
    </lineage>
</organism>
<gene>
    <name evidence="5" type="ORF">QFW96_21905</name>
</gene>
<evidence type="ECO:0000256" key="4">
    <source>
        <dbReference type="ARBA" id="ARBA00023136"/>
    </source>
</evidence>
<reference evidence="5 6" key="1">
    <citation type="submission" date="2023-04" db="EMBL/GenBank/DDBJ databases">
        <title>Draft genome sequence of Saccharopolyspora sp. TS4A08 isolated from sweet potato rhizospheric soil.</title>
        <authorList>
            <person name="Suksaard P."/>
            <person name="Duangmal K."/>
        </authorList>
    </citation>
    <scope>NUCLEOTIDE SEQUENCE [LARGE SCALE GENOMIC DNA]</scope>
    <source>
        <strain evidence="5 6">TS4A08</strain>
    </source>
</reference>
<evidence type="ECO:0000256" key="1">
    <source>
        <dbReference type="ARBA" id="ARBA00004255"/>
    </source>
</evidence>
<comment type="subcellular location">
    <subcellularLocation>
        <location evidence="1">Golgi apparatus membrane</location>
        <topology evidence="1">Peripheral membrane protein</topology>
        <orientation evidence="1">Cytoplasmic side</orientation>
    </subcellularLocation>
</comment>
<evidence type="ECO:0000313" key="5">
    <source>
        <dbReference type="EMBL" id="MDI2031298.1"/>
    </source>
</evidence>
<dbReference type="Pfam" id="PF05719">
    <property type="entry name" value="GPP34"/>
    <property type="match status" value="1"/>
</dbReference>